<evidence type="ECO:0000313" key="2">
    <source>
        <dbReference type="EMBL" id="MER5172591.1"/>
    </source>
</evidence>
<dbReference type="RefSeq" id="WP_350937505.1">
    <property type="nucleotide sequence ID" value="NZ_JAYWLC010000009.1"/>
</dbReference>
<organism evidence="2 3">
    <name type="scientific">Thioclava kandeliae</name>
    <dbReference type="NCBI Taxonomy" id="3070818"/>
    <lineage>
        <taxon>Bacteria</taxon>
        <taxon>Pseudomonadati</taxon>
        <taxon>Pseudomonadota</taxon>
        <taxon>Alphaproteobacteria</taxon>
        <taxon>Rhodobacterales</taxon>
        <taxon>Paracoccaceae</taxon>
        <taxon>Thioclava</taxon>
    </lineage>
</organism>
<feature type="compositionally biased region" description="Basic and acidic residues" evidence="1">
    <location>
        <begin position="34"/>
        <end position="47"/>
    </location>
</feature>
<accession>A0ABV1SJ65</accession>
<protein>
    <submittedName>
        <fullName evidence="2">Uncharacterized protein</fullName>
    </submittedName>
</protein>
<evidence type="ECO:0000256" key="1">
    <source>
        <dbReference type="SAM" id="MobiDB-lite"/>
    </source>
</evidence>
<feature type="region of interest" description="Disordered" evidence="1">
    <location>
        <begin position="15"/>
        <end position="47"/>
    </location>
</feature>
<evidence type="ECO:0000313" key="3">
    <source>
        <dbReference type="Proteomes" id="UP001438953"/>
    </source>
</evidence>
<sequence length="76" mass="8551">MSRLLTDFVTQISRDSASGTKRLGTQKLSAQKAFKPEKRAEKTAPEFRLMQEAEAKERAEKTARLKAARLARDGNE</sequence>
<proteinExistence type="predicted"/>
<dbReference type="EMBL" id="JAYWLC010000009">
    <property type="protein sequence ID" value="MER5172591.1"/>
    <property type="molecule type" value="Genomic_DNA"/>
</dbReference>
<reference evidence="2 3" key="1">
    <citation type="submission" date="2024-06" db="EMBL/GenBank/DDBJ databases">
        <title>Thioclava kandeliae sp. nov. from a rhizosphere soil sample of Kandelia candel in a mangrove.</title>
        <authorList>
            <person name="Mu T."/>
        </authorList>
    </citation>
    <scope>NUCLEOTIDE SEQUENCE [LARGE SCALE GENOMIC DNA]</scope>
    <source>
        <strain evidence="2 3">CPCC 100088</strain>
    </source>
</reference>
<name>A0ABV1SJ65_9RHOB</name>
<keyword evidence="3" id="KW-1185">Reference proteome</keyword>
<comment type="caution">
    <text evidence="2">The sequence shown here is derived from an EMBL/GenBank/DDBJ whole genome shotgun (WGS) entry which is preliminary data.</text>
</comment>
<gene>
    <name evidence="2" type="ORF">VSX56_12485</name>
</gene>
<dbReference type="Proteomes" id="UP001438953">
    <property type="component" value="Unassembled WGS sequence"/>
</dbReference>